<keyword evidence="3" id="KW-1185">Reference proteome</keyword>
<accession>A0A839GLL8</accession>
<keyword evidence="1" id="KW-1133">Transmembrane helix</keyword>
<keyword evidence="1" id="KW-0812">Transmembrane</keyword>
<comment type="caution">
    <text evidence="2">The sequence shown here is derived from an EMBL/GenBank/DDBJ whole genome shotgun (WGS) entry which is preliminary data.</text>
</comment>
<feature type="transmembrane region" description="Helical" evidence="1">
    <location>
        <begin position="118"/>
        <end position="141"/>
    </location>
</feature>
<name>A0A839GLL8_9BACT</name>
<feature type="transmembrane region" description="Helical" evidence="1">
    <location>
        <begin position="12"/>
        <end position="32"/>
    </location>
</feature>
<feature type="transmembrane region" description="Helical" evidence="1">
    <location>
        <begin position="38"/>
        <end position="57"/>
    </location>
</feature>
<proteinExistence type="predicted"/>
<feature type="transmembrane region" description="Helical" evidence="1">
    <location>
        <begin position="69"/>
        <end position="91"/>
    </location>
</feature>
<dbReference type="InterPro" id="IPR025250">
    <property type="entry name" value="DUF4199"/>
</dbReference>
<dbReference type="EMBL" id="JACJIQ010000015">
    <property type="protein sequence ID" value="MBA9078723.1"/>
    <property type="molecule type" value="Genomic_DNA"/>
</dbReference>
<dbReference type="AlphaFoldDB" id="A0A839GLL8"/>
<sequence length="155" mass="17124">MEQRRTSVQKTGTYYGVITGIVAIVYHLLLIVTGLANVTSLHFLTGVILVVGVCLGIKRHKQLKNGRINYLEGIGVGFMVGLVSSVLYSTAQVLGDYLFDMAYSYPYMADDLYGDEPAIWIVATTWVIFGCAIGAFVAYLAMQFFKKPDHKLTDI</sequence>
<gene>
    <name evidence="2" type="ORF">FHS90_003453</name>
</gene>
<protein>
    <recommendedName>
        <fullName evidence="4">DUF4199 domain-containing protein</fullName>
    </recommendedName>
</protein>
<dbReference type="Pfam" id="PF13858">
    <property type="entry name" value="DUF4199"/>
    <property type="match status" value="1"/>
</dbReference>
<evidence type="ECO:0000313" key="2">
    <source>
        <dbReference type="EMBL" id="MBA9078723.1"/>
    </source>
</evidence>
<evidence type="ECO:0000256" key="1">
    <source>
        <dbReference type="SAM" id="Phobius"/>
    </source>
</evidence>
<reference evidence="2 3" key="1">
    <citation type="submission" date="2020-08" db="EMBL/GenBank/DDBJ databases">
        <title>Genomic Encyclopedia of Type Strains, Phase IV (KMG-IV): sequencing the most valuable type-strain genomes for metagenomic binning, comparative biology and taxonomic classification.</title>
        <authorList>
            <person name="Goeker M."/>
        </authorList>
    </citation>
    <scope>NUCLEOTIDE SEQUENCE [LARGE SCALE GENOMIC DNA]</scope>
    <source>
        <strain evidence="2 3">DSM 29854</strain>
    </source>
</reference>
<organism evidence="2 3">
    <name type="scientific">Rufibacter quisquiliarum</name>
    <dbReference type="NCBI Taxonomy" id="1549639"/>
    <lineage>
        <taxon>Bacteria</taxon>
        <taxon>Pseudomonadati</taxon>
        <taxon>Bacteroidota</taxon>
        <taxon>Cytophagia</taxon>
        <taxon>Cytophagales</taxon>
        <taxon>Hymenobacteraceae</taxon>
        <taxon>Rufibacter</taxon>
    </lineage>
</organism>
<dbReference type="Proteomes" id="UP000563094">
    <property type="component" value="Unassembled WGS sequence"/>
</dbReference>
<evidence type="ECO:0000313" key="3">
    <source>
        <dbReference type="Proteomes" id="UP000563094"/>
    </source>
</evidence>
<dbReference type="RefSeq" id="WP_182513853.1">
    <property type="nucleotide sequence ID" value="NZ_JACJIQ010000015.1"/>
</dbReference>
<evidence type="ECO:0008006" key="4">
    <source>
        <dbReference type="Google" id="ProtNLM"/>
    </source>
</evidence>
<keyword evidence="1" id="KW-0472">Membrane</keyword>